<gene>
    <name evidence="3" type="ORF">FE784_32910</name>
</gene>
<dbReference type="RefSeq" id="WP_139606493.1">
    <property type="nucleotide sequence ID" value="NZ_VDCQ01000067.1"/>
</dbReference>
<keyword evidence="1" id="KW-0378">Hydrolase</keyword>
<dbReference type="Pfam" id="PF22888">
    <property type="entry name" value="FIMAH"/>
    <property type="match status" value="1"/>
</dbReference>
<dbReference type="InterPro" id="IPR029018">
    <property type="entry name" value="Hex-like_dom2"/>
</dbReference>
<dbReference type="InterPro" id="IPR032287">
    <property type="entry name" value="DUF4838"/>
</dbReference>
<comment type="caution">
    <text evidence="3">The sequence shown here is derived from an EMBL/GenBank/DDBJ whole genome shotgun (WGS) entry which is preliminary data.</text>
</comment>
<organism evidence="3 4">
    <name type="scientific">Paenibacillus hemerocallicola</name>
    <dbReference type="NCBI Taxonomy" id="1172614"/>
    <lineage>
        <taxon>Bacteria</taxon>
        <taxon>Bacillati</taxon>
        <taxon>Bacillota</taxon>
        <taxon>Bacilli</taxon>
        <taxon>Bacillales</taxon>
        <taxon>Paenibacillaceae</taxon>
        <taxon>Paenibacillus</taxon>
    </lineage>
</organism>
<name>A0A5C4SZ36_9BACL</name>
<dbReference type="GO" id="GO:0005975">
    <property type="term" value="P:carbohydrate metabolic process"/>
    <property type="evidence" value="ECO:0007669"/>
    <property type="project" value="UniProtKB-ARBA"/>
</dbReference>
<keyword evidence="4" id="KW-1185">Reference proteome</keyword>
<evidence type="ECO:0000313" key="3">
    <source>
        <dbReference type="EMBL" id="TNJ62031.1"/>
    </source>
</evidence>
<accession>A0A5C4SZ36</accession>
<dbReference type="Gene3D" id="3.30.379.10">
    <property type="entry name" value="Chitobiase/beta-hexosaminidase domain 2-like"/>
    <property type="match status" value="1"/>
</dbReference>
<dbReference type="Gene3D" id="2.60.120.260">
    <property type="entry name" value="Galactose-binding domain-like"/>
    <property type="match status" value="1"/>
</dbReference>
<dbReference type="OrthoDB" id="2515826at2"/>
<dbReference type="PANTHER" id="PTHR47406:SF2">
    <property type="entry name" value="ALPHA GLUCURONIDASE N-TERMINAL DOMAIN-CONTAINING PROTEIN"/>
    <property type="match status" value="1"/>
</dbReference>
<sequence length="945" mass="104299">MRTRFYKLITIFLCMTLIFPLYLSTQNRIALADGMNYNVGGPVSAMLQLIDGYEDSGDINPTLAEQLRYRLTIIRLLKDQQAYAQANAYAADMLHYIQDPSVRLQNLISASAVSGIEWEANELMHMLQATSDPLLIVENGVSKAVVIISPPPNADAVEAAQRLVHYVQKSTGAALPVMTEQQLDATPGPLSGAVRLYVGTTASAGEAYVESVLQHLDRDGFVIHPHGNSVTIIGPSRWGTLNGVHAFLEKYVGVRWLLPGPDGEDVPVQADIAVPRDQVLEEPAFTERVISPLSGSPYDTTRPLLSRQYYEWAQVNRLQGNYNRPVEFHHNLYSLFSVSRYGASNPEFYPKGKPPAQGVTAGWQPCFSEPGTVAAAVYGIVQYFQTNPDKTSYSLGVNDSRGFCEADPAHPAYPNKTNSLGLADLSDLYYGWVNEVVGQVAAVYPDKWFGLIAYQNVVDPPSFPLHPKVIPFLTKDRMTWLDPVMQSAEHQRLLQWEQRTGQTGWYDYMYGSSYVVPRVYPHLAADHYSLSLEHGTTAHYVEMYPSGSEGPKAWVTAKLMWNPERDVDDLLEEWYERTVGTAAAPDLAAYYDLWESFWTERVPLSPWFQNGKAKTFLPFTSGAYLDLVTEADLTESRSRMEAVVDKAGTAAQQVRANKLMRAFELVEAAVLSYPKQGEPPTTIGDAMDILDHTEATIAVKLQMADKRDQLIESFKNDPILALPFVPNVEASGWNKHNLWDMVDYVKREEPAGGPVTDRIGQIAAAGIPSPMRDFARLLKSAAEEAESLTENSSFETGSTGVALWKQWIVSTGTMKRSVGVARTGNASMQITGLERGGPYQTFPVNPGLTAARVHYYVPAGSTTDGTIQLSMNIRGDTSANLATVTSEIRSLSDTAGEWATLGLLEQIPEVINNKQVKQIQFIVVVDGLSVTESVYIDDAIVLQGI</sequence>
<evidence type="ECO:0000256" key="1">
    <source>
        <dbReference type="ARBA" id="ARBA00022801"/>
    </source>
</evidence>
<dbReference type="SUPFAM" id="SSF55545">
    <property type="entry name" value="beta-N-acetylhexosaminidase-like domain"/>
    <property type="match status" value="1"/>
</dbReference>
<dbReference type="Pfam" id="PF16126">
    <property type="entry name" value="DUF4838"/>
    <property type="match status" value="1"/>
</dbReference>
<evidence type="ECO:0000259" key="2">
    <source>
        <dbReference type="Pfam" id="PF22888"/>
    </source>
</evidence>
<dbReference type="InterPro" id="IPR054470">
    <property type="entry name" value="FIMAH_dom"/>
</dbReference>
<evidence type="ECO:0000313" key="4">
    <source>
        <dbReference type="Proteomes" id="UP000307943"/>
    </source>
</evidence>
<feature type="domain" description="FIMAH" evidence="2">
    <location>
        <begin position="44"/>
        <end position="124"/>
    </location>
</feature>
<dbReference type="GO" id="GO:0016787">
    <property type="term" value="F:hydrolase activity"/>
    <property type="evidence" value="ECO:0007669"/>
    <property type="project" value="UniProtKB-KW"/>
</dbReference>
<proteinExistence type="predicted"/>
<protein>
    <submittedName>
        <fullName evidence="3">DUF4838 domain-containing protein</fullName>
    </submittedName>
</protein>
<dbReference type="AlphaFoldDB" id="A0A5C4SZ36"/>
<dbReference type="EMBL" id="VDCQ01000067">
    <property type="protein sequence ID" value="TNJ62031.1"/>
    <property type="molecule type" value="Genomic_DNA"/>
</dbReference>
<reference evidence="3 4" key="1">
    <citation type="submission" date="2019-05" db="EMBL/GenBank/DDBJ databases">
        <title>We sequenced the genome of Paenibacillus hemerocallicola KCTC 33185 for further insight into its adaptation and study the phylogeny of Paenibacillus.</title>
        <authorList>
            <person name="Narsing Rao M.P."/>
        </authorList>
    </citation>
    <scope>NUCLEOTIDE SEQUENCE [LARGE SCALE GENOMIC DNA]</scope>
    <source>
        <strain evidence="3 4">KCTC 33185</strain>
    </source>
</reference>
<dbReference type="PANTHER" id="PTHR47406">
    <property type="entry name" value="COAGULATION FACTOR 5/8 TYPE, C-TERMINAL"/>
    <property type="match status" value="1"/>
</dbReference>
<dbReference type="Proteomes" id="UP000307943">
    <property type="component" value="Unassembled WGS sequence"/>
</dbReference>